<protein>
    <submittedName>
        <fullName evidence="2">Uncharacterized protein</fullName>
    </submittedName>
</protein>
<sequence length="56" mass="5987">VRRPDDDRGPQRLGCTRSRVPHALGRGARRAGAHPPGGALVQRRPADRAARAARGL</sequence>
<feature type="non-terminal residue" evidence="2">
    <location>
        <position position="56"/>
    </location>
</feature>
<organism evidence="2">
    <name type="scientific">uncultured Nocardioides sp</name>
    <dbReference type="NCBI Taxonomy" id="198441"/>
    <lineage>
        <taxon>Bacteria</taxon>
        <taxon>Bacillati</taxon>
        <taxon>Actinomycetota</taxon>
        <taxon>Actinomycetes</taxon>
        <taxon>Propionibacteriales</taxon>
        <taxon>Nocardioidaceae</taxon>
        <taxon>Nocardioides</taxon>
        <taxon>environmental samples</taxon>
    </lineage>
</organism>
<dbReference type="EMBL" id="CADCUP010000168">
    <property type="protein sequence ID" value="CAA9405831.1"/>
    <property type="molecule type" value="Genomic_DNA"/>
</dbReference>
<accession>A0A6J4P483</accession>
<feature type="non-terminal residue" evidence="2">
    <location>
        <position position="1"/>
    </location>
</feature>
<gene>
    <name evidence="2" type="ORF">AVDCRST_MAG06-2521</name>
</gene>
<feature type="region of interest" description="Disordered" evidence="1">
    <location>
        <begin position="1"/>
        <end position="56"/>
    </location>
</feature>
<feature type="compositionally biased region" description="Basic and acidic residues" evidence="1">
    <location>
        <begin position="1"/>
        <end position="10"/>
    </location>
</feature>
<proteinExistence type="predicted"/>
<dbReference type="AlphaFoldDB" id="A0A6J4P483"/>
<evidence type="ECO:0000256" key="1">
    <source>
        <dbReference type="SAM" id="MobiDB-lite"/>
    </source>
</evidence>
<evidence type="ECO:0000313" key="2">
    <source>
        <dbReference type="EMBL" id="CAA9405831.1"/>
    </source>
</evidence>
<reference evidence="2" key="1">
    <citation type="submission" date="2020-02" db="EMBL/GenBank/DDBJ databases">
        <authorList>
            <person name="Meier V. D."/>
        </authorList>
    </citation>
    <scope>NUCLEOTIDE SEQUENCE</scope>
    <source>
        <strain evidence="2">AVDCRST_MAG06</strain>
    </source>
</reference>
<name>A0A6J4P483_9ACTN</name>